<name>A0AAV3GTJ9_ENTFC</name>
<reference evidence="1 2" key="1">
    <citation type="submission" date="2012-04" db="EMBL/GenBank/DDBJ databases">
        <authorList>
            <person name="Weinstock G."/>
            <person name="Sodergren E."/>
            <person name="Lobos E.A."/>
            <person name="Fulton L."/>
            <person name="Fulton R."/>
            <person name="Courtney L."/>
            <person name="Fronick C."/>
            <person name="O'Laughlin M."/>
            <person name="Godfrey J."/>
            <person name="Wilson R.M."/>
            <person name="Miner T."/>
            <person name="Farmer C."/>
            <person name="Delehaunty K."/>
            <person name="Cordes M."/>
            <person name="Minx P."/>
            <person name="Tomlinson C."/>
            <person name="Chen J."/>
            <person name="Wollam A."/>
            <person name="Pepin K.H."/>
            <person name="Bhonagiri V."/>
            <person name="Zhang X."/>
            <person name="Suruliraj S."/>
            <person name="Warren W."/>
            <person name="Mitreva M."/>
            <person name="Mardis E.R."/>
            <person name="Wilson R.K."/>
        </authorList>
    </citation>
    <scope>NUCLEOTIDE SEQUENCE [LARGE SCALE GENOMIC DNA]</scope>
    <source>
        <strain evidence="1 2">R496</strain>
    </source>
</reference>
<protein>
    <submittedName>
        <fullName evidence="1">Uncharacterized protein</fullName>
    </submittedName>
</protein>
<proteinExistence type="predicted"/>
<evidence type="ECO:0000313" key="1">
    <source>
        <dbReference type="EMBL" id="EJX51212.1"/>
    </source>
</evidence>
<dbReference type="Proteomes" id="UP000006402">
    <property type="component" value="Unassembled WGS sequence"/>
</dbReference>
<comment type="caution">
    <text evidence="1">The sequence shown here is derived from an EMBL/GenBank/DDBJ whole genome shotgun (WGS) entry which is preliminary data.</text>
</comment>
<dbReference type="EMBL" id="AMAH01000153">
    <property type="protein sequence ID" value="EJX51212.1"/>
    <property type="molecule type" value="Genomic_DNA"/>
</dbReference>
<dbReference type="AlphaFoldDB" id="A0AAV3GTJ9"/>
<accession>A0AAV3GTJ9</accession>
<organism evidence="1 2">
    <name type="scientific">Enterococcus faecium R496</name>
    <dbReference type="NCBI Taxonomy" id="1134836"/>
    <lineage>
        <taxon>Bacteria</taxon>
        <taxon>Bacillati</taxon>
        <taxon>Bacillota</taxon>
        <taxon>Bacilli</taxon>
        <taxon>Lactobacillales</taxon>
        <taxon>Enterococcaceae</taxon>
        <taxon>Enterococcus</taxon>
    </lineage>
</organism>
<gene>
    <name evidence="1" type="ORF">HMPREF1378_02130</name>
</gene>
<sequence>MYKISQYQFVAVAERVDAIKDEWEKSMSNYLKFTSPLFSYLRLFDNIISEVIENGGRS</sequence>
<evidence type="ECO:0000313" key="2">
    <source>
        <dbReference type="Proteomes" id="UP000006402"/>
    </source>
</evidence>